<dbReference type="EMBL" id="PQIB02000005">
    <property type="protein sequence ID" value="RLN19542.1"/>
    <property type="molecule type" value="Genomic_DNA"/>
</dbReference>
<feature type="compositionally biased region" description="Low complexity" evidence="1">
    <location>
        <begin position="108"/>
        <end position="119"/>
    </location>
</feature>
<proteinExistence type="predicted"/>
<dbReference type="Pfam" id="PF25072">
    <property type="entry name" value="DUF7796"/>
    <property type="match status" value="1"/>
</dbReference>
<feature type="region of interest" description="Disordered" evidence="1">
    <location>
        <begin position="61"/>
        <end position="85"/>
    </location>
</feature>
<feature type="compositionally biased region" description="Polar residues" evidence="1">
    <location>
        <begin position="504"/>
        <end position="521"/>
    </location>
</feature>
<dbReference type="OrthoDB" id="2016723at2759"/>
<evidence type="ECO:0000313" key="4">
    <source>
        <dbReference type="Proteomes" id="UP000275267"/>
    </source>
</evidence>
<protein>
    <recommendedName>
        <fullName evidence="2">DUF7796 domain-containing protein</fullName>
    </recommendedName>
</protein>
<sequence length="521" mass="56122">MSPASSPCVLPHGYKPTTKCATCKQIERECQDNLNNDQRHLLNGDERQLCKYPCVSELTSPLISPPPRPRPASRRASFRTADRAAAPLPRRRDCLPLLDQLLLLAPRDDATPSSSSTSSPLPPPPPPPPPPRLEDEQPQPQPQRVAVCLVGGARRFELTGPSIARHVLAPLLAGASAADVFLHSPLDADAWKLSVLARAALPGASLAAVRVFRPGRIAVTPARARALTAEHSPKGVQGLLQYFHLVEGCLDLIRERESRGNFTYAWVLRTRVDGFWSAPLDPDGAFHPAAYVVPEGSRFGGLNDRLGAGAREASGAALARLSALPRLAAAGYRDLNSESAFRAQLRAAGVPARERRFPFCVLSDRTYSFPPWARSAVPVASLGSLGPLSGAKCRPCRPACRGGCVARHLARLHRGWSWTEWRNGTLELCDASGPWEPGWEALFDEVAGAEAAAVRRSVARMGAGECVAEVETLRARAERWDAPSPAEMCRLRFGVRSLPADRPGNSSAGGDTDATVTITEH</sequence>
<feature type="compositionally biased region" description="Pro residues" evidence="1">
    <location>
        <begin position="120"/>
        <end position="131"/>
    </location>
</feature>
<feature type="domain" description="DUF7796" evidence="2">
    <location>
        <begin position="143"/>
        <end position="492"/>
    </location>
</feature>
<dbReference type="STRING" id="4540.A0A3L6SHG0"/>
<keyword evidence="4" id="KW-1185">Reference proteome</keyword>
<evidence type="ECO:0000256" key="1">
    <source>
        <dbReference type="SAM" id="MobiDB-lite"/>
    </source>
</evidence>
<feature type="region of interest" description="Disordered" evidence="1">
    <location>
        <begin position="108"/>
        <end position="142"/>
    </location>
</feature>
<dbReference type="AlphaFoldDB" id="A0A3L6SHG0"/>
<evidence type="ECO:0000259" key="2">
    <source>
        <dbReference type="Pfam" id="PF25072"/>
    </source>
</evidence>
<reference evidence="4" key="1">
    <citation type="journal article" date="2019" name="Nat. Commun.">
        <title>The genome of broomcorn millet.</title>
        <authorList>
            <person name="Zou C."/>
            <person name="Miki D."/>
            <person name="Li D."/>
            <person name="Tang Q."/>
            <person name="Xiao L."/>
            <person name="Rajput S."/>
            <person name="Deng P."/>
            <person name="Jia W."/>
            <person name="Huang R."/>
            <person name="Zhang M."/>
            <person name="Sun Y."/>
            <person name="Hu J."/>
            <person name="Fu X."/>
            <person name="Schnable P.S."/>
            <person name="Li F."/>
            <person name="Zhang H."/>
            <person name="Feng B."/>
            <person name="Zhu X."/>
            <person name="Liu R."/>
            <person name="Schnable J.C."/>
            <person name="Zhu J.-K."/>
            <person name="Zhang H."/>
        </authorList>
    </citation>
    <scope>NUCLEOTIDE SEQUENCE [LARGE SCALE GENOMIC DNA]</scope>
</reference>
<dbReference type="Proteomes" id="UP000275267">
    <property type="component" value="Unassembled WGS sequence"/>
</dbReference>
<dbReference type="InterPro" id="IPR056698">
    <property type="entry name" value="DUF7796"/>
</dbReference>
<name>A0A3L6SHG0_PANMI</name>
<feature type="region of interest" description="Disordered" evidence="1">
    <location>
        <begin position="500"/>
        <end position="521"/>
    </location>
</feature>
<dbReference type="PANTHER" id="PTHR35112:SF1">
    <property type="entry name" value="RING_FYVE_PHD ZINC FINGER SUPERFAMILY PROTEIN"/>
    <property type="match status" value="1"/>
</dbReference>
<gene>
    <name evidence="3" type="ORF">C2845_PM02G10560</name>
</gene>
<dbReference type="PANTHER" id="PTHR35112">
    <property type="entry name" value="OS08G0360500 PROTEIN"/>
    <property type="match status" value="1"/>
</dbReference>
<evidence type="ECO:0000313" key="3">
    <source>
        <dbReference type="EMBL" id="RLN19542.1"/>
    </source>
</evidence>
<accession>A0A3L6SHG0</accession>
<comment type="caution">
    <text evidence="3">The sequence shown here is derived from an EMBL/GenBank/DDBJ whole genome shotgun (WGS) entry which is preliminary data.</text>
</comment>
<organism evidence="3 4">
    <name type="scientific">Panicum miliaceum</name>
    <name type="common">Proso millet</name>
    <name type="synonym">Broomcorn millet</name>
    <dbReference type="NCBI Taxonomy" id="4540"/>
    <lineage>
        <taxon>Eukaryota</taxon>
        <taxon>Viridiplantae</taxon>
        <taxon>Streptophyta</taxon>
        <taxon>Embryophyta</taxon>
        <taxon>Tracheophyta</taxon>
        <taxon>Spermatophyta</taxon>
        <taxon>Magnoliopsida</taxon>
        <taxon>Liliopsida</taxon>
        <taxon>Poales</taxon>
        <taxon>Poaceae</taxon>
        <taxon>PACMAD clade</taxon>
        <taxon>Panicoideae</taxon>
        <taxon>Panicodae</taxon>
        <taxon>Paniceae</taxon>
        <taxon>Panicinae</taxon>
        <taxon>Panicum</taxon>
        <taxon>Panicum sect. Panicum</taxon>
    </lineage>
</organism>